<evidence type="ECO:0000256" key="1">
    <source>
        <dbReference type="SAM" id="Phobius"/>
    </source>
</evidence>
<dbReference type="PANTHER" id="PTHR45128">
    <property type="entry name" value="METHYLTRANSFERASE TYPE 11"/>
    <property type="match status" value="1"/>
</dbReference>
<dbReference type="InterPro" id="IPR025714">
    <property type="entry name" value="Methyltranfer_dom"/>
</dbReference>
<dbReference type="EMBL" id="JARBDR010000918">
    <property type="protein sequence ID" value="KAJ8302205.1"/>
    <property type="molecule type" value="Genomic_DNA"/>
</dbReference>
<comment type="caution">
    <text evidence="3">The sequence shown here is derived from an EMBL/GenBank/DDBJ whole genome shotgun (WGS) entry which is preliminary data.</text>
</comment>
<dbReference type="Pfam" id="PF13847">
    <property type="entry name" value="Methyltransf_31"/>
    <property type="match status" value="1"/>
</dbReference>
<feature type="transmembrane region" description="Helical" evidence="1">
    <location>
        <begin position="80"/>
        <end position="100"/>
    </location>
</feature>
<evidence type="ECO:0000313" key="4">
    <source>
        <dbReference type="Proteomes" id="UP001217089"/>
    </source>
</evidence>
<dbReference type="InterPro" id="IPR053173">
    <property type="entry name" value="SAM-binding_MTase"/>
</dbReference>
<sequence length="434" mass="50708">MNTLNKLYYTFKPLRYLGNFTNQNKILLKGIKSVIENYTVLTFDVNNKRSFKHHVKQMLKMEFNTCKRGNMAVLKDEYNLFYLFAQHLGIQLFIVILFNICNSYCIYPISFNKRYRTPWQKWNPNATIIDIDYADKSLRKAKLHAKNENLKNVEDYGHDVTSLPVEWTNTFDPVLMFDFLHDTSDPVKCVSEMKRVLMKDGLLIIADPNISSYQEKNEGNFLASAFYSISLFNCLPNSLCKKAENGLGIGWGFENEKDFLISQNLEILETYDFTINEHSVLFACKKIENESLQFEIGGAVKINDAYHEYMAGDVVKVTDVSRYKDTDTIQKQKLQLRNVNIIHIKEIKISYCKETSDSRYEFVLLHIKHDDNEKHFLCFSLILISWSSFKNILDTNYKCVNLMEFLNQNLSISGKAIFDNMQMSIRSIKTKFQE</sequence>
<proteinExistence type="predicted"/>
<evidence type="ECO:0000259" key="2">
    <source>
        <dbReference type="Pfam" id="PF13847"/>
    </source>
</evidence>
<dbReference type="Gene3D" id="3.40.50.150">
    <property type="entry name" value="Vaccinia Virus protein VP39"/>
    <property type="match status" value="1"/>
</dbReference>
<dbReference type="PANTHER" id="PTHR45128:SF1">
    <property type="entry name" value="S-ADENOSYLMETHIONINE-DEPENDENT METHYLTRANSFERASE RV2258C"/>
    <property type="match status" value="1"/>
</dbReference>
<keyword evidence="4" id="KW-1185">Reference proteome</keyword>
<keyword evidence="1" id="KW-0812">Transmembrane</keyword>
<keyword evidence="1" id="KW-0472">Membrane</keyword>
<evidence type="ECO:0000313" key="3">
    <source>
        <dbReference type="EMBL" id="KAJ8302205.1"/>
    </source>
</evidence>
<reference evidence="3 4" key="1">
    <citation type="submission" date="2022-12" db="EMBL/GenBank/DDBJ databases">
        <title>Chromosome-level genome of Tegillarca granosa.</title>
        <authorList>
            <person name="Kim J."/>
        </authorList>
    </citation>
    <scope>NUCLEOTIDE SEQUENCE [LARGE SCALE GENOMIC DNA]</scope>
    <source>
        <strain evidence="3">Teg-2019</strain>
        <tissue evidence="3">Adductor muscle</tissue>
    </source>
</reference>
<accession>A0ABQ9EFJ1</accession>
<keyword evidence="1" id="KW-1133">Transmembrane helix</keyword>
<dbReference type="Proteomes" id="UP001217089">
    <property type="component" value="Unassembled WGS sequence"/>
</dbReference>
<gene>
    <name evidence="3" type="ORF">KUTeg_021192</name>
</gene>
<name>A0ABQ9EFJ1_TEGGR</name>
<organism evidence="3 4">
    <name type="scientific">Tegillarca granosa</name>
    <name type="common">Malaysian cockle</name>
    <name type="synonym">Anadara granosa</name>
    <dbReference type="NCBI Taxonomy" id="220873"/>
    <lineage>
        <taxon>Eukaryota</taxon>
        <taxon>Metazoa</taxon>
        <taxon>Spiralia</taxon>
        <taxon>Lophotrochozoa</taxon>
        <taxon>Mollusca</taxon>
        <taxon>Bivalvia</taxon>
        <taxon>Autobranchia</taxon>
        <taxon>Pteriomorphia</taxon>
        <taxon>Arcoida</taxon>
        <taxon>Arcoidea</taxon>
        <taxon>Arcidae</taxon>
        <taxon>Tegillarca</taxon>
    </lineage>
</organism>
<protein>
    <recommendedName>
        <fullName evidence="2">Methyltransferase domain-containing protein</fullName>
    </recommendedName>
</protein>
<dbReference type="SUPFAM" id="SSF53335">
    <property type="entry name" value="S-adenosyl-L-methionine-dependent methyltransferases"/>
    <property type="match status" value="1"/>
</dbReference>
<dbReference type="InterPro" id="IPR029063">
    <property type="entry name" value="SAM-dependent_MTases_sf"/>
</dbReference>
<feature type="domain" description="Methyltransferase" evidence="2">
    <location>
        <begin position="121"/>
        <end position="214"/>
    </location>
</feature>